<feature type="transmembrane region" description="Helical" evidence="5">
    <location>
        <begin position="383"/>
        <end position="402"/>
    </location>
</feature>
<dbReference type="PANTHER" id="PTHR42939">
    <property type="entry name" value="ABC TRANSPORTER ATP-BINDING PROTEIN ALBC-RELATED"/>
    <property type="match status" value="1"/>
</dbReference>
<proteinExistence type="predicted"/>
<feature type="transmembrane region" description="Helical" evidence="5">
    <location>
        <begin position="358"/>
        <end position="377"/>
    </location>
</feature>
<gene>
    <name evidence="7" type="ORF">STHAL_20495</name>
</gene>
<dbReference type="GO" id="GO:0005524">
    <property type="term" value="F:ATP binding"/>
    <property type="evidence" value="ECO:0007669"/>
    <property type="project" value="UniProtKB-KW"/>
</dbReference>
<evidence type="ECO:0000256" key="5">
    <source>
        <dbReference type="SAM" id="Phobius"/>
    </source>
</evidence>
<dbReference type="Gene3D" id="3.40.50.300">
    <property type="entry name" value="P-loop containing nucleotide triphosphate hydrolases"/>
    <property type="match status" value="1"/>
</dbReference>
<dbReference type="InterPro" id="IPR003593">
    <property type="entry name" value="AAA+_ATPase"/>
</dbReference>
<dbReference type="SUPFAM" id="SSF52540">
    <property type="entry name" value="P-loop containing nucleoside triphosphate hydrolases"/>
    <property type="match status" value="1"/>
</dbReference>
<dbReference type="PANTHER" id="PTHR42939:SF1">
    <property type="entry name" value="ABC TRANSPORTER ATP-BINDING PROTEIN ALBC-RELATED"/>
    <property type="match status" value="1"/>
</dbReference>
<keyword evidence="2" id="KW-0547">Nucleotide-binding</keyword>
<keyword evidence="5" id="KW-1133">Transmembrane helix</keyword>
<keyword evidence="8" id="KW-1185">Reference proteome</keyword>
<accession>A0ABS6TUL4</accession>
<organism evidence="7 8">
    <name type="scientific">Streptomyces halstedii</name>
    <dbReference type="NCBI Taxonomy" id="1944"/>
    <lineage>
        <taxon>Bacteria</taxon>
        <taxon>Bacillati</taxon>
        <taxon>Actinomycetota</taxon>
        <taxon>Actinomycetes</taxon>
        <taxon>Kitasatosporales</taxon>
        <taxon>Streptomycetaceae</taxon>
        <taxon>Streptomyces</taxon>
    </lineage>
</organism>
<dbReference type="PROSITE" id="PS50893">
    <property type="entry name" value="ABC_TRANSPORTER_2"/>
    <property type="match status" value="1"/>
</dbReference>
<evidence type="ECO:0000256" key="2">
    <source>
        <dbReference type="ARBA" id="ARBA00022741"/>
    </source>
</evidence>
<evidence type="ECO:0000313" key="8">
    <source>
        <dbReference type="Proteomes" id="UP000735541"/>
    </source>
</evidence>
<name>A0ABS6TUL4_STRHA</name>
<feature type="region of interest" description="Disordered" evidence="4">
    <location>
        <begin position="279"/>
        <end position="331"/>
    </location>
</feature>
<dbReference type="Pfam" id="PF00005">
    <property type="entry name" value="ABC_tran"/>
    <property type="match status" value="1"/>
</dbReference>
<dbReference type="SMART" id="SM00382">
    <property type="entry name" value="AAA"/>
    <property type="match status" value="1"/>
</dbReference>
<evidence type="ECO:0000259" key="6">
    <source>
        <dbReference type="PROSITE" id="PS50893"/>
    </source>
</evidence>
<feature type="transmembrane region" description="Helical" evidence="5">
    <location>
        <begin position="422"/>
        <end position="447"/>
    </location>
</feature>
<evidence type="ECO:0000256" key="1">
    <source>
        <dbReference type="ARBA" id="ARBA00022448"/>
    </source>
</evidence>
<dbReference type="InterPro" id="IPR027417">
    <property type="entry name" value="P-loop_NTPase"/>
</dbReference>
<dbReference type="InterPro" id="IPR051782">
    <property type="entry name" value="ABC_Transporter_VariousFunc"/>
</dbReference>
<keyword evidence="1" id="KW-0813">Transport</keyword>
<evidence type="ECO:0000313" key="7">
    <source>
        <dbReference type="EMBL" id="MBV7671831.1"/>
    </source>
</evidence>
<comment type="caution">
    <text evidence="7">The sequence shown here is derived from an EMBL/GenBank/DDBJ whole genome shotgun (WGS) entry which is preliminary data.</text>
</comment>
<feature type="compositionally biased region" description="Pro residues" evidence="4">
    <location>
        <begin position="292"/>
        <end position="306"/>
    </location>
</feature>
<protein>
    <submittedName>
        <fullName evidence="7">ATP-binding cassette domain-containing protein</fullName>
    </submittedName>
</protein>
<dbReference type="Proteomes" id="UP000735541">
    <property type="component" value="Unassembled WGS sequence"/>
</dbReference>
<feature type="transmembrane region" description="Helical" evidence="5">
    <location>
        <begin position="499"/>
        <end position="517"/>
    </location>
</feature>
<sequence>MNLRGVGRRYGPRGPWVLRGADLVLPPRTLVRVEGANGTGKSTLLRLLAGIDAPTEGRLTGRPRTAYVPERFPGALPFTAGGYLVHLGRVHGLDTVEAGRRADRWLARFGAAGCSRTPMARLSKGTSQKVAVAQALLAEPDLLVLDEAWTGLDAAARDELDRAVTERVADGATVVFVDHDPRRQSGAVDVTYRLGGGRLVAVPTAGAKPPAVSRAVPPRIRIEAEGSAAVLPSGLPGAPVVERDTSGGVRLTVAATHSDDLLRALLTARPGWHITGLAPAGARVPSTDAAPTSPPSPTPLPIPTPAPARDGATATGSGVPGRTPGADRAVPFPGIPRGRRFAALVRCQAALLARSQRWLAPVLLYAAFLAVGVQAGQPVLDSLGYAAAGLLPVTAWLTRLCVTQEPPAARAVVAAALGPARVHGAALVTAVGAALVLGTVATAFVLLTGEPLSNDRTAAVPLPPAALAGLLTALCCALVGTAVGALCSRPVLHRRGWSLATTVPVVLLAVVTDGSPAKRAVTGLVSGSRDGTVRVPLLASAGALLLAAAVTALTARLASSRE</sequence>
<feature type="transmembrane region" description="Helical" evidence="5">
    <location>
        <begin position="537"/>
        <end position="558"/>
    </location>
</feature>
<keyword evidence="3 7" id="KW-0067">ATP-binding</keyword>
<keyword evidence="5" id="KW-0472">Membrane</keyword>
<evidence type="ECO:0000256" key="3">
    <source>
        <dbReference type="ARBA" id="ARBA00022840"/>
    </source>
</evidence>
<feature type="transmembrane region" description="Helical" evidence="5">
    <location>
        <begin position="467"/>
        <end position="487"/>
    </location>
</feature>
<feature type="domain" description="ABC transporter" evidence="6">
    <location>
        <begin position="1"/>
        <end position="224"/>
    </location>
</feature>
<keyword evidence="5" id="KW-0812">Transmembrane</keyword>
<dbReference type="EMBL" id="JAHUVW010000001">
    <property type="protein sequence ID" value="MBV7671831.1"/>
    <property type="molecule type" value="Genomic_DNA"/>
</dbReference>
<reference evidence="7 8" key="1">
    <citation type="submission" date="2021-07" db="EMBL/GenBank/DDBJ databases">
        <title>Sequencing Streptomyces halstedii LGO-A4 genome an citrus endophytic actinomycete.</title>
        <authorList>
            <person name="Samborskyy M."/>
            <person name="Scott N."/>
            <person name="Deglau R."/>
            <person name="Dickens S."/>
            <person name="Oliveira L.G."/>
        </authorList>
    </citation>
    <scope>NUCLEOTIDE SEQUENCE [LARGE SCALE GENOMIC DNA]</scope>
    <source>
        <strain evidence="7 8">LGO-A4</strain>
    </source>
</reference>
<dbReference type="InterPro" id="IPR003439">
    <property type="entry name" value="ABC_transporter-like_ATP-bd"/>
</dbReference>
<evidence type="ECO:0000256" key="4">
    <source>
        <dbReference type="SAM" id="MobiDB-lite"/>
    </source>
</evidence>